<evidence type="ECO:0000256" key="7">
    <source>
        <dbReference type="ARBA" id="ARBA00038475"/>
    </source>
</evidence>
<comment type="subcellular location">
    <subcellularLocation>
        <location evidence="1">Membrane</location>
        <topology evidence="1">Multi-pass membrane protein</topology>
    </subcellularLocation>
</comment>
<dbReference type="GO" id="GO:0016020">
    <property type="term" value="C:membrane"/>
    <property type="evidence" value="ECO:0007669"/>
    <property type="project" value="UniProtKB-SubCell"/>
</dbReference>
<keyword evidence="5" id="KW-1133">Transmembrane helix</keyword>
<dbReference type="InterPro" id="IPR016817">
    <property type="entry name" value="MannP-dilichol_defect-1"/>
</dbReference>
<dbReference type="PANTHER" id="PTHR12226:SF2">
    <property type="entry name" value="MANNOSE-P-DOLICHOL UTILIZATION DEFECT 1 PROTEIN"/>
    <property type="match status" value="1"/>
</dbReference>
<evidence type="ECO:0000256" key="5">
    <source>
        <dbReference type="ARBA" id="ARBA00022989"/>
    </source>
</evidence>
<dbReference type="AlphaFoldDB" id="A0A1Y2AEY9"/>
<name>A0A1Y2AEY9_9TREE</name>
<accession>A0A1Y2AEY9</accession>
<evidence type="ECO:0000256" key="6">
    <source>
        <dbReference type="ARBA" id="ARBA00023136"/>
    </source>
</evidence>
<keyword evidence="2" id="KW-0813">Transport</keyword>
<dbReference type="PANTHER" id="PTHR12226">
    <property type="entry name" value="MANNOSE-P-DOLICHOL UTILIZATION DEFECT 1 LEC35 -RELATED"/>
    <property type="match status" value="1"/>
</dbReference>
<dbReference type="Proteomes" id="UP000193986">
    <property type="component" value="Unassembled WGS sequence"/>
</dbReference>
<keyword evidence="6" id="KW-0472">Membrane</keyword>
<evidence type="ECO:0000256" key="3">
    <source>
        <dbReference type="ARBA" id="ARBA00022692"/>
    </source>
</evidence>
<evidence type="ECO:0000256" key="1">
    <source>
        <dbReference type="ARBA" id="ARBA00004141"/>
    </source>
</evidence>
<protein>
    <submittedName>
        <fullName evidence="8">Uncharacterized protein</fullName>
    </submittedName>
</protein>
<organism evidence="8 9">
    <name type="scientific">Naematelia encephala</name>
    <dbReference type="NCBI Taxonomy" id="71784"/>
    <lineage>
        <taxon>Eukaryota</taxon>
        <taxon>Fungi</taxon>
        <taxon>Dikarya</taxon>
        <taxon>Basidiomycota</taxon>
        <taxon>Agaricomycotina</taxon>
        <taxon>Tremellomycetes</taxon>
        <taxon>Tremellales</taxon>
        <taxon>Naemateliaceae</taxon>
        <taxon>Naematelia</taxon>
    </lineage>
</organism>
<keyword evidence="3" id="KW-0812">Transmembrane</keyword>
<dbReference type="InParanoid" id="A0A1Y2AEY9"/>
<evidence type="ECO:0000313" key="9">
    <source>
        <dbReference type="Proteomes" id="UP000193986"/>
    </source>
</evidence>
<gene>
    <name evidence="8" type="ORF">BCR39DRAFT_591757</name>
</gene>
<dbReference type="EMBL" id="MCFC01000124">
    <property type="protein sequence ID" value="ORY20840.1"/>
    <property type="molecule type" value="Genomic_DNA"/>
</dbReference>
<evidence type="ECO:0000256" key="4">
    <source>
        <dbReference type="ARBA" id="ARBA00022737"/>
    </source>
</evidence>
<evidence type="ECO:0000313" key="8">
    <source>
        <dbReference type="EMBL" id="ORY20840.1"/>
    </source>
</evidence>
<comment type="caution">
    <text evidence="8">The sequence shown here is derived from an EMBL/GenBank/DDBJ whole genome shotgun (WGS) entry which is preliminary data.</text>
</comment>
<comment type="similarity">
    <text evidence="7">Belongs to the MPDU1 (TC 2.A.43.3) family.</text>
</comment>
<reference evidence="8 9" key="1">
    <citation type="submission" date="2016-07" db="EMBL/GenBank/DDBJ databases">
        <title>Pervasive Adenine N6-methylation of Active Genes in Fungi.</title>
        <authorList>
            <consortium name="DOE Joint Genome Institute"/>
            <person name="Mondo S.J."/>
            <person name="Dannebaum R.O."/>
            <person name="Kuo R.C."/>
            <person name="Labutti K."/>
            <person name="Haridas S."/>
            <person name="Kuo A."/>
            <person name="Salamov A."/>
            <person name="Ahrendt S.R."/>
            <person name="Lipzen A."/>
            <person name="Sullivan W."/>
            <person name="Andreopoulos W.B."/>
            <person name="Clum A."/>
            <person name="Lindquist E."/>
            <person name="Daum C."/>
            <person name="Ramamoorthy G.K."/>
            <person name="Gryganskyi A."/>
            <person name="Culley D."/>
            <person name="Magnuson J.K."/>
            <person name="James T.Y."/>
            <person name="O'Malley M.A."/>
            <person name="Stajich J.E."/>
            <person name="Spatafora J.W."/>
            <person name="Visel A."/>
            <person name="Grigoriev I.V."/>
        </authorList>
    </citation>
    <scope>NUCLEOTIDE SEQUENCE [LARGE SCALE GENOMIC DNA]</scope>
    <source>
        <strain evidence="8 9">68-887.2</strain>
    </source>
</reference>
<dbReference type="STRING" id="71784.A0A1Y2AEY9"/>
<proteinExistence type="inferred from homology"/>
<keyword evidence="9" id="KW-1185">Reference proteome</keyword>
<dbReference type="InterPro" id="IPR006603">
    <property type="entry name" value="PQ-loop_rpt"/>
</dbReference>
<evidence type="ECO:0000256" key="2">
    <source>
        <dbReference type="ARBA" id="ARBA00022448"/>
    </source>
</evidence>
<keyword evidence="4" id="KW-0677">Repeat</keyword>
<dbReference type="Pfam" id="PF04193">
    <property type="entry name" value="PQ-loop"/>
    <property type="match status" value="1"/>
</dbReference>
<dbReference type="OrthoDB" id="271506at2759"/>
<sequence>MSTVHTAITSVTRNIPSFVREPAVALIGEQCYTILVYDFEILHTECLKLALSKGLGLGIVVGGGIVKIPQILKIIGTRSARGLSLAAYVS</sequence>